<reference evidence="18 19" key="1">
    <citation type="submission" date="2016-10" db="EMBL/GenBank/DDBJ databases">
        <authorList>
            <person name="Varghese N."/>
            <person name="Submissions S."/>
        </authorList>
    </citation>
    <scope>NUCLEOTIDE SEQUENCE [LARGE SCALE GENOMIC DNA]</scope>
    <source>
        <strain evidence="18 19">DSM 24802</strain>
    </source>
</reference>
<evidence type="ECO:0000256" key="1">
    <source>
        <dbReference type="ARBA" id="ARBA00004571"/>
    </source>
</evidence>
<keyword evidence="12" id="KW-0564">Palmitate</keyword>
<keyword evidence="3" id="KW-0813">Transport</keyword>
<keyword evidence="14" id="KW-0449">Lipoprotein</keyword>
<evidence type="ECO:0000313" key="18">
    <source>
        <dbReference type="EMBL" id="SDX97430.1"/>
    </source>
</evidence>
<keyword evidence="7" id="KW-0732">Signal</keyword>
<dbReference type="Gene3D" id="1.20.5.70">
    <property type="match status" value="1"/>
</dbReference>
<keyword evidence="10" id="KW-0626">Porin</keyword>
<dbReference type="PANTHER" id="PTHR33619">
    <property type="entry name" value="POLYSACCHARIDE EXPORT PROTEIN GFCE-RELATED"/>
    <property type="match status" value="1"/>
</dbReference>
<dbReference type="Pfam" id="PF18412">
    <property type="entry name" value="Wza_C"/>
    <property type="match status" value="1"/>
</dbReference>
<comment type="similarity">
    <text evidence="2">Belongs to the BexD/CtrA/VexA family.</text>
</comment>
<feature type="domain" description="SLBB" evidence="17">
    <location>
        <begin position="173"/>
        <end position="251"/>
    </location>
</feature>
<keyword evidence="19" id="KW-1185">Reference proteome</keyword>
<dbReference type="PANTHER" id="PTHR33619:SF3">
    <property type="entry name" value="POLYSACCHARIDE EXPORT PROTEIN GFCE-RELATED"/>
    <property type="match status" value="1"/>
</dbReference>
<dbReference type="InterPro" id="IPR054765">
    <property type="entry name" value="SLBB_dom"/>
</dbReference>
<keyword evidence="11" id="KW-0472">Membrane</keyword>
<keyword evidence="6" id="KW-0812">Transmembrane</keyword>
<dbReference type="Pfam" id="PF02563">
    <property type="entry name" value="Poly_export"/>
    <property type="match status" value="1"/>
</dbReference>
<evidence type="ECO:0000259" key="15">
    <source>
        <dbReference type="Pfam" id="PF02563"/>
    </source>
</evidence>
<evidence type="ECO:0000256" key="2">
    <source>
        <dbReference type="ARBA" id="ARBA00009450"/>
    </source>
</evidence>
<dbReference type="InterPro" id="IPR003715">
    <property type="entry name" value="Poly_export_N"/>
</dbReference>
<gene>
    <name evidence="18" type="ORF">SAMN05444006_1581</name>
</gene>
<dbReference type="Proteomes" id="UP000199541">
    <property type="component" value="Unassembled WGS sequence"/>
</dbReference>
<evidence type="ECO:0000256" key="7">
    <source>
        <dbReference type="ARBA" id="ARBA00022729"/>
    </source>
</evidence>
<feature type="domain" description="Outer-membrane lipoprotein Wza C-terminal" evidence="16">
    <location>
        <begin position="342"/>
        <end position="364"/>
    </location>
</feature>
<evidence type="ECO:0000256" key="3">
    <source>
        <dbReference type="ARBA" id="ARBA00022448"/>
    </source>
</evidence>
<evidence type="ECO:0000259" key="17">
    <source>
        <dbReference type="Pfam" id="PF22461"/>
    </source>
</evidence>
<evidence type="ECO:0000256" key="14">
    <source>
        <dbReference type="ARBA" id="ARBA00023288"/>
    </source>
</evidence>
<dbReference type="InterPro" id="IPR040716">
    <property type="entry name" value="Wza_C"/>
</dbReference>
<dbReference type="PROSITE" id="PS51257">
    <property type="entry name" value="PROKAR_LIPOPROTEIN"/>
    <property type="match status" value="1"/>
</dbReference>
<dbReference type="InterPro" id="IPR049712">
    <property type="entry name" value="Poly_export"/>
</dbReference>
<evidence type="ECO:0000256" key="11">
    <source>
        <dbReference type="ARBA" id="ARBA00023136"/>
    </source>
</evidence>
<comment type="caution">
    <text evidence="18">The sequence shown here is derived from an EMBL/GenBank/DDBJ whole genome shotgun (WGS) entry which is preliminary data.</text>
</comment>
<evidence type="ECO:0000256" key="4">
    <source>
        <dbReference type="ARBA" id="ARBA00022452"/>
    </source>
</evidence>
<dbReference type="RefSeq" id="WP_092164233.1">
    <property type="nucleotide sequence ID" value="NZ_FNOB01000058.1"/>
</dbReference>
<evidence type="ECO:0000256" key="13">
    <source>
        <dbReference type="ARBA" id="ARBA00023237"/>
    </source>
</evidence>
<feature type="domain" description="SLBB" evidence="17">
    <location>
        <begin position="259"/>
        <end position="339"/>
    </location>
</feature>
<proteinExistence type="inferred from homology"/>
<evidence type="ECO:0000256" key="5">
    <source>
        <dbReference type="ARBA" id="ARBA00022597"/>
    </source>
</evidence>
<organism evidence="18 19">
    <name type="scientific">Allgaiera indica</name>
    <dbReference type="NCBI Taxonomy" id="765699"/>
    <lineage>
        <taxon>Bacteria</taxon>
        <taxon>Pseudomonadati</taxon>
        <taxon>Pseudomonadota</taxon>
        <taxon>Alphaproteobacteria</taxon>
        <taxon>Rhodobacterales</taxon>
        <taxon>Paracoccaceae</taxon>
        <taxon>Allgaiera</taxon>
    </lineage>
</organism>
<evidence type="ECO:0000256" key="9">
    <source>
        <dbReference type="ARBA" id="ARBA00023065"/>
    </source>
</evidence>
<keyword evidence="4" id="KW-1134">Transmembrane beta strand</keyword>
<evidence type="ECO:0000256" key="12">
    <source>
        <dbReference type="ARBA" id="ARBA00023139"/>
    </source>
</evidence>
<accession>A0A1H3G2U5</accession>
<keyword evidence="8" id="KW-0625">Polysaccharide transport</keyword>
<dbReference type="Gene3D" id="3.10.560.10">
    <property type="entry name" value="Outer membrane lipoprotein wza domain like"/>
    <property type="match status" value="2"/>
</dbReference>
<evidence type="ECO:0000256" key="10">
    <source>
        <dbReference type="ARBA" id="ARBA00023114"/>
    </source>
</evidence>
<comment type="subcellular location">
    <subcellularLocation>
        <location evidence="1">Cell outer membrane</location>
        <topology evidence="1">Multi-pass membrane protein</topology>
    </subcellularLocation>
</comment>
<dbReference type="Pfam" id="PF22461">
    <property type="entry name" value="SLBB_2"/>
    <property type="match status" value="2"/>
</dbReference>
<evidence type="ECO:0000259" key="16">
    <source>
        <dbReference type="Pfam" id="PF18412"/>
    </source>
</evidence>
<name>A0A1H3G2U5_9RHOB</name>
<dbReference type="Gene3D" id="3.30.1950.10">
    <property type="entry name" value="wza like domain"/>
    <property type="match status" value="1"/>
</dbReference>
<keyword evidence="9" id="KW-0406">Ion transport</keyword>
<evidence type="ECO:0000256" key="8">
    <source>
        <dbReference type="ARBA" id="ARBA00023047"/>
    </source>
</evidence>
<dbReference type="EMBL" id="FNOB01000058">
    <property type="protein sequence ID" value="SDX97430.1"/>
    <property type="molecule type" value="Genomic_DNA"/>
</dbReference>
<evidence type="ECO:0000256" key="6">
    <source>
        <dbReference type="ARBA" id="ARBA00022692"/>
    </source>
</evidence>
<sequence length="369" mass="39997">MQAESERGYLSRARLAALGSLIALALAGCGSQTAFPIRPEAAKARAGEVSKEVRVIPLSTANIAAYSTPRNLSGPRTTIPSAGHWQYRVGPADILSIVVYDHPELTAPAGPNQTPEKSGIRVDAQGYFYYPYIGRVRARGRTADQIRAELMQRLNKYIKDPQVEVRVVSYNAQSVSVTGQVTKPLREPLTDVPLTLLDAINGAGGLTKTADPRRVMVRRHGRRYIVDLQAFLDNGIGANNPTLVNGDVVSVPLIQPLDAYLMGQVIKPGTVDLTHENVTLTRALSEVGGLKLGAADARGIFVFRAAGPRIDVFQLNARNPAAFLIGTRFILHPNDVIYVTTAPLARWNRVISDILPSLTSVYYAKLNGL</sequence>
<evidence type="ECO:0000313" key="19">
    <source>
        <dbReference type="Proteomes" id="UP000199541"/>
    </source>
</evidence>
<feature type="domain" description="Polysaccharide export protein N-terminal" evidence="15">
    <location>
        <begin position="85"/>
        <end position="167"/>
    </location>
</feature>
<protein>
    <submittedName>
        <fullName evidence="18">Polysaccharide export outer membrane protein</fullName>
    </submittedName>
</protein>
<keyword evidence="5" id="KW-0762">Sugar transport</keyword>
<keyword evidence="13" id="KW-0998">Cell outer membrane</keyword>